<dbReference type="EMBL" id="JACHFR010000002">
    <property type="protein sequence ID" value="MBB5218780.1"/>
    <property type="molecule type" value="Genomic_DNA"/>
</dbReference>
<dbReference type="GO" id="GO:0032259">
    <property type="term" value="P:methylation"/>
    <property type="evidence" value="ECO:0007669"/>
    <property type="project" value="UniProtKB-KW"/>
</dbReference>
<dbReference type="PANTHER" id="PTHR43861:SF1">
    <property type="entry name" value="TRANS-ACONITATE 2-METHYLTRANSFERASE"/>
    <property type="match status" value="1"/>
</dbReference>
<dbReference type="CDD" id="cd02440">
    <property type="entry name" value="AdoMet_MTases"/>
    <property type="match status" value="1"/>
</dbReference>
<comment type="caution">
    <text evidence="4">The sequence shown here is derived from an EMBL/GenBank/DDBJ whole genome shotgun (WGS) entry which is preliminary data.</text>
</comment>
<dbReference type="GO" id="GO:0008168">
    <property type="term" value="F:methyltransferase activity"/>
    <property type="evidence" value="ECO:0007669"/>
    <property type="project" value="UniProtKB-KW"/>
</dbReference>
<keyword evidence="1 4" id="KW-0489">Methyltransferase</keyword>
<dbReference type="Gene3D" id="3.40.50.150">
    <property type="entry name" value="Vaccinia Virus protein VP39"/>
    <property type="match status" value="1"/>
</dbReference>
<feature type="domain" description="Methyltransferase" evidence="3">
    <location>
        <begin position="39"/>
        <end position="136"/>
    </location>
</feature>
<organism evidence="4 5">
    <name type="scientific">Treponema rectale</name>
    <dbReference type="NCBI Taxonomy" id="744512"/>
    <lineage>
        <taxon>Bacteria</taxon>
        <taxon>Pseudomonadati</taxon>
        <taxon>Spirochaetota</taxon>
        <taxon>Spirochaetia</taxon>
        <taxon>Spirochaetales</taxon>
        <taxon>Treponemataceae</taxon>
        <taxon>Treponema</taxon>
    </lineage>
</organism>
<keyword evidence="2 4" id="KW-0808">Transferase</keyword>
<evidence type="ECO:0000313" key="5">
    <source>
        <dbReference type="Proteomes" id="UP000578697"/>
    </source>
</evidence>
<dbReference type="Gene3D" id="2.20.25.110">
    <property type="entry name" value="S-adenosyl-L-methionine-dependent methyltransferases"/>
    <property type="match status" value="1"/>
</dbReference>
<sequence length="243" mass="27747">MEEIQNLVEYYDELFPITQEQKEFYKKIISKYKTPAKMLSMGCATGCFENYLSQQGCDVTGIESSPEMLRSANLKRRNQLMSVRFFQMKMGEAAKFLTKGFYDVIYSLNSRIIFSSDREFLDKFFSDCRNILAPGGSLIIQLLNIDAFTGRPMVQLPCFQNVRVKLFTELWLQEDGSQTLVQNIETGNGKMLSVMQDQPVYIPTVMELQEAAKKSGFKKVSLFAGFDETPFTGNEESFVAVFS</sequence>
<evidence type="ECO:0000256" key="2">
    <source>
        <dbReference type="ARBA" id="ARBA00022679"/>
    </source>
</evidence>
<dbReference type="Pfam" id="PF13649">
    <property type="entry name" value="Methyltransf_25"/>
    <property type="match status" value="1"/>
</dbReference>
<proteinExistence type="predicted"/>
<dbReference type="InterPro" id="IPR029063">
    <property type="entry name" value="SAM-dependent_MTases_sf"/>
</dbReference>
<evidence type="ECO:0000313" key="4">
    <source>
        <dbReference type="EMBL" id="MBB5218780.1"/>
    </source>
</evidence>
<dbReference type="RefSeq" id="WP_184652221.1">
    <property type="nucleotide sequence ID" value="NZ_JACHFR010000002.1"/>
</dbReference>
<accession>A0A840SDH6</accession>
<evidence type="ECO:0000256" key="1">
    <source>
        <dbReference type="ARBA" id="ARBA00022603"/>
    </source>
</evidence>
<keyword evidence="5" id="KW-1185">Reference proteome</keyword>
<dbReference type="Proteomes" id="UP000578697">
    <property type="component" value="Unassembled WGS sequence"/>
</dbReference>
<dbReference type="PANTHER" id="PTHR43861">
    <property type="entry name" value="TRANS-ACONITATE 2-METHYLTRANSFERASE-RELATED"/>
    <property type="match status" value="1"/>
</dbReference>
<dbReference type="SUPFAM" id="SSF53335">
    <property type="entry name" value="S-adenosyl-L-methionine-dependent methyltransferases"/>
    <property type="match status" value="1"/>
</dbReference>
<gene>
    <name evidence="4" type="ORF">HNP77_001149</name>
</gene>
<protein>
    <submittedName>
        <fullName evidence="4">SAM-dependent methyltransferase</fullName>
    </submittedName>
</protein>
<reference evidence="4 5" key="1">
    <citation type="submission" date="2020-08" db="EMBL/GenBank/DDBJ databases">
        <title>Genomic Encyclopedia of Type Strains, Phase IV (KMG-IV): sequencing the most valuable type-strain genomes for metagenomic binning, comparative biology and taxonomic classification.</title>
        <authorList>
            <person name="Goeker M."/>
        </authorList>
    </citation>
    <scope>NUCLEOTIDE SEQUENCE [LARGE SCALE GENOMIC DNA]</scope>
    <source>
        <strain evidence="4 5">DSM 103679</strain>
    </source>
</reference>
<name>A0A840SDH6_9SPIR</name>
<dbReference type="AlphaFoldDB" id="A0A840SDH6"/>
<dbReference type="InterPro" id="IPR041698">
    <property type="entry name" value="Methyltransf_25"/>
</dbReference>
<evidence type="ECO:0000259" key="3">
    <source>
        <dbReference type="Pfam" id="PF13649"/>
    </source>
</evidence>